<comment type="caution">
    <text evidence="1">The sequence shown here is derived from an EMBL/GenBank/DDBJ whole genome shotgun (WGS) entry which is preliminary data.</text>
</comment>
<gene>
    <name evidence="1" type="ORF">Tci_634334</name>
</gene>
<proteinExistence type="predicted"/>
<evidence type="ECO:0000313" key="1">
    <source>
        <dbReference type="EMBL" id="GFA62362.1"/>
    </source>
</evidence>
<reference evidence="1" key="1">
    <citation type="journal article" date="2019" name="Sci. Rep.">
        <title>Draft genome of Tanacetum cinerariifolium, the natural source of mosquito coil.</title>
        <authorList>
            <person name="Yamashiro T."/>
            <person name="Shiraishi A."/>
            <person name="Satake H."/>
            <person name="Nakayama K."/>
        </authorList>
    </citation>
    <scope>NUCLEOTIDE SEQUENCE</scope>
</reference>
<sequence>VTKDEGNDGVEIITVNIIPLDYMDNVPVVELNQHDDIPVVLEPVLLDEDEDLEEEEPQEEEDDMEVNIKEMRISQQPEDVTKVENTIEHKDETVLASVHEIGESSTAPFL</sequence>
<feature type="non-terminal residue" evidence="1">
    <location>
        <position position="1"/>
    </location>
</feature>
<protein>
    <submittedName>
        <fullName evidence="1">Uncharacterized protein</fullName>
    </submittedName>
</protein>
<accession>A0A699JZ49</accession>
<name>A0A699JZ49_TANCI</name>
<dbReference type="AlphaFoldDB" id="A0A699JZ49"/>
<organism evidence="1">
    <name type="scientific">Tanacetum cinerariifolium</name>
    <name type="common">Dalmatian daisy</name>
    <name type="synonym">Chrysanthemum cinerariifolium</name>
    <dbReference type="NCBI Taxonomy" id="118510"/>
    <lineage>
        <taxon>Eukaryota</taxon>
        <taxon>Viridiplantae</taxon>
        <taxon>Streptophyta</taxon>
        <taxon>Embryophyta</taxon>
        <taxon>Tracheophyta</taxon>
        <taxon>Spermatophyta</taxon>
        <taxon>Magnoliopsida</taxon>
        <taxon>eudicotyledons</taxon>
        <taxon>Gunneridae</taxon>
        <taxon>Pentapetalae</taxon>
        <taxon>asterids</taxon>
        <taxon>campanulids</taxon>
        <taxon>Asterales</taxon>
        <taxon>Asteraceae</taxon>
        <taxon>Asteroideae</taxon>
        <taxon>Anthemideae</taxon>
        <taxon>Anthemidinae</taxon>
        <taxon>Tanacetum</taxon>
    </lineage>
</organism>
<dbReference type="EMBL" id="BKCJ010457132">
    <property type="protein sequence ID" value="GFA62362.1"/>
    <property type="molecule type" value="Genomic_DNA"/>
</dbReference>